<dbReference type="GO" id="GO:0006310">
    <property type="term" value="P:DNA recombination"/>
    <property type="evidence" value="ECO:0007669"/>
    <property type="project" value="UniProtKB-KW"/>
</dbReference>
<dbReference type="InterPro" id="IPR021027">
    <property type="entry name" value="Transposase_put_HTH"/>
</dbReference>
<proteinExistence type="inferred from homology"/>
<dbReference type="InterPro" id="IPR001959">
    <property type="entry name" value="Transposase"/>
</dbReference>
<dbReference type="Proteomes" id="UP000001404">
    <property type="component" value="Chromosome"/>
</dbReference>
<evidence type="ECO:0000256" key="1">
    <source>
        <dbReference type="ARBA" id="ARBA00008761"/>
    </source>
</evidence>
<dbReference type="Pfam" id="PF01385">
    <property type="entry name" value="OrfB_IS605"/>
    <property type="match status" value="1"/>
</dbReference>
<feature type="domain" description="Probable transposase IS891/IS1136/IS1341" evidence="9">
    <location>
        <begin position="191"/>
        <end position="303"/>
    </location>
</feature>
<evidence type="ECO:0000259" key="9">
    <source>
        <dbReference type="Pfam" id="PF01385"/>
    </source>
</evidence>
<dbReference type="EMBL" id="CP001731">
    <property type="protein sequence ID" value="ADB86565.1"/>
    <property type="molecule type" value="Genomic_DNA"/>
</dbReference>
<protein>
    <submittedName>
        <fullName evidence="12">Transposase, IS605 OrfB family</fullName>
    </submittedName>
</protein>
<keyword evidence="6" id="KW-0238">DNA-binding</keyword>
<dbReference type="Pfam" id="PF07282">
    <property type="entry name" value="Cas12f1-like_TNB"/>
    <property type="match status" value="1"/>
</dbReference>
<gene>
    <name evidence="12" type="ordered locus">LD85_0853</name>
</gene>
<dbReference type="NCBIfam" id="NF040570">
    <property type="entry name" value="guided_TnpB"/>
    <property type="match status" value="1"/>
</dbReference>
<dbReference type="PANTHER" id="PTHR30405">
    <property type="entry name" value="TRANSPOSASE"/>
    <property type="match status" value="1"/>
</dbReference>
<dbReference type="AlphaFoldDB" id="D2PI71"/>
<organism evidence="12 13">
    <name type="scientific">Saccharolobus islandicus (strain L.D.8.5 / Lassen #2)</name>
    <name type="common">Sulfolobus islandicus</name>
    <dbReference type="NCBI Taxonomy" id="425944"/>
    <lineage>
        <taxon>Archaea</taxon>
        <taxon>Thermoproteota</taxon>
        <taxon>Thermoprotei</taxon>
        <taxon>Sulfolobales</taxon>
        <taxon>Sulfolobaceae</taxon>
        <taxon>Saccharolobus</taxon>
    </lineage>
</organism>
<dbReference type="Pfam" id="PF12323">
    <property type="entry name" value="HTH_OrfB_IS605"/>
    <property type="match status" value="1"/>
</dbReference>
<dbReference type="InterPro" id="IPR051399">
    <property type="entry name" value="RNA-guided_DNA_endo/Transpos"/>
</dbReference>
<keyword evidence="4" id="KW-0479">Metal-binding</keyword>
<evidence type="ECO:0000259" key="10">
    <source>
        <dbReference type="Pfam" id="PF07282"/>
    </source>
</evidence>
<dbReference type="InterPro" id="IPR010095">
    <property type="entry name" value="Cas12f1-like_TNB"/>
</dbReference>
<evidence type="ECO:0000256" key="2">
    <source>
        <dbReference type="ARBA" id="ARBA00011044"/>
    </source>
</evidence>
<evidence type="ECO:0000256" key="4">
    <source>
        <dbReference type="ARBA" id="ARBA00022723"/>
    </source>
</evidence>
<evidence type="ECO:0000256" key="3">
    <source>
        <dbReference type="ARBA" id="ARBA00022578"/>
    </source>
</evidence>
<comment type="similarity">
    <text evidence="1">In the C-terminal section; belongs to the transposase 35 family.</text>
</comment>
<dbReference type="HOGENOM" id="CLU_032903_0_0_2"/>
<evidence type="ECO:0000256" key="6">
    <source>
        <dbReference type="ARBA" id="ARBA00023125"/>
    </source>
</evidence>
<keyword evidence="5" id="KW-0862">Zinc</keyword>
<sequence length="439" mass="50648">MERTLLVTFLATSGQVTLEVLKNMWRAREKSNKIQLSFKYKVYPTREVEEKLLRVMQVEAKVYNALLDAVNNARKEGKKITPKDTQNMLKELKIEGKELVYSKVLQMVNNQLWYNINSLHKLKKKGRRVGKLRYKKIMKTINYNQSGFKVQGDKLFLSKIGEIKVLFHRPLEGEVKGVIIKKNVTGWYAIFQVEVEKKPLEKTGKVVGIDLGVEKLVTTSDGVVVENPKVFDKVERRMKILQKLLSREKKGSRNYEKVRKKLAKLHEHVKNLMNDYIHKVTSWLVEQYDEIYVEDLDVKEMVEDSESKVLRKHILHSNFSKFVSYLSYKAERAGRRVVKVDPRNTSKTCARCGHVKKDLTLTDRVFVCPKCGCVADRDYNASLNILRAGSGLPLEPVDREPLLYIPFSEGVYSKFLERSRKSSSRGGDAPSVTVDPKSY</sequence>
<dbReference type="GO" id="GO:0046872">
    <property type="term" value="F:metal ion binding"/>
    <property type="evidence" value="ECO:0007669"/>
    <property type="project" value="UniProtKB-KW"/>
</dbReference>
<keyword evidence="3" id="KW-0815">Transposition</keyword>
<dbReference type="NCBIfam" id="TIGR01766">
    <property type="entry name" value="IS200/IS605 family accessory protein TnpB-like domain"/>
    <property type="match status" value="1"/>
</dbReference>
<evidence type="ECO:0000259" key="11">
    <source>
        <dbReference type="Pfam" id="PF12323"/>
    </source>
</evidence>
<dbReference type="GO" id="GO:0003677">
    <property type="term" value="F:DNA binding"/>
    <property type="evidence" value="ECO:0007669"/>
    <property type="project" value="UniProtKB-KW"/>
</dbReference>
<evidence type="ECO:0000256" key="8">
    <source>
        <dbReference type="SAM" id="MobiDB-lite"/>
    </source>
</evidence>
<name>D2PI71_SACI9</name>
<dbReference type="KEGG" id="sii:LD85_0853"/>
<keyword evidence="7" id="KW-0233">DNA recombination</keyword>
<accession>D2PI71</accession>
<dbReference type="GO" id="GO:0032196">
    <property type="term" value="P:transposition"/>
    <property type="evidence" value="ECO:0007669"/>
    <property type="project" value="UniProtKB-KW"/>
</dbReference>
<comment type="similarity">
    <text evidence="2">In the N-terminal section; belongs to the transposase 2 family.</text>
</comment>
<feature type="domain" description="Transposase putative helix-turn-helix" evidence="11">
    <location>
        <begin position="35"/>
        <end position="79"/>
    </location>
</feature>
<evidence type="ECO:0000313" key="12">
    <source>
        <dbReference type="EMBL" id="ADB86565.1"/>
    </source>
</evidence>
<dbReference type="PANTHER" id="PTHR30405:SF11">
    <property type="entry name" value="RNA-GUIDED DNA ENDONUCLEASE RV2885C-RELATED"/>
    <property type="match status" value="1"/>
</dbReference>
<feature type="region of interest" description="Disordered" evidence="8">
    <location>
        <begin position="419"/>
        <end position="439"/>
    </location>
</feature>
<evidence type="ECO:0000313" key="13">
    <source>
        <dbReference type="Proteomes" id="UP000001404"/>
    </source>
</evidence>
<reference evidence="13" key="1">
    <citation type="journal article" date="2009" name="Proc. Natl. Acad. Sci. U.S.A.">
        <title>Biogeography of the Sulfolobus islandicus pan-genome.</title>
        <authorList>
            <person name="Reno M.L."/>
            <person name="Held N.L."/>
            <person name="Fields C.J."/>
            <person name="Burke P.V."/>
            <person name="Whitaker R.J."/>
        </authorList>
    </citation>
    <scope>NUCLEOTIDE SEQUENCE [LARGE SCALE GENOMIC DNA]</scope>
    <source>
        <strain evidence="13">L.D.8.5 / Lassen #2</strain>
    </source>
</reference>
<evidence type="ECO:0000256" key="5">
    <source>
        <dbReference type="ARBA" id="ARBA00022833"/>
    </source>
</evidence>
<feature type="domain" description="Cas12f1-like TNB" evidence="10">
    <location>
        <begin position="319"/>
        <end position="385"/>
    </location>
</feature>
<evidence type="ECO:0000256" key="7">
    <source>
        <dbReference type="ARBA" id="ARBA00023172"/>
    </source>
</evidence>